<organism evidence="1 2">
    <name type="scientific">Clonostachys rosea f. rosea IK726</name>
    <dbReference type="NCBI Taxonomy" id="1349383"/>
    <lineage>
        <taxon>Eukaryota</taxon>
        <taxon>Fungi</taxon>
        <taxon>Dikarya</taxon>
        <taxon>Ascomycota</taxon>
        <taxon>Pezizomycotina</taxon>
        <taxon>Sordariomycetes</taxon>
        <taxon>Hypocreomycetidae</taxon>
        <taxon>Hypocreales</taxon>
        <taxon>Bionectriaceae</taxon>
        <taxon>Clonostachys</taxon>
    </lineage>
</organism>
<evidence type="ECO:0000313" key="1">
    <source>
        <dbReference type="EMBL" id="CAG9950051.1"/>
    </source>
</evidence>
<comment type="caution">
    <text evidence="1">The sequence shown here is derived from an EMBL/GenBank/DDBJ whole genome shotgun (WGS) entry which is preliminary data.</text>
</comment>
<dbReference type="Proteomes" id="UP000836387">
    <property type="component" value="Unassembled WGS sequence"/>
</dbReference>
<reference evidence="1" key="2">
    <citation type="submission" date="2021-10" db="EMBL/GenBank/DDBJ databases">
        <authorList>
            <person name="Piombo E."/>
        </authorList>
    </citation>
    <scope>NUCLEOTIDE SEQUENCE</scope>
</reference>
<keyword evidence="2" id="KW-1185">Reference proteome</keyword>
<protein>
    <submittedName>
        <fullName evidence="1">Uncharacterized protein</fullName>
    </submittedName>
</protein>
<proteinExistence type="predicted"/>
<name>A0ACA9U9N1_BIOOC</name>
<sequence length="382" mass="41055">MLLGLGGTFLFVPSFQLANAFPKHSGLVVAIITGAFDASSSVFLSYRMAYEASDVSIMPSHAYHTTAQLAAKIEKASDQTRDIHVSDGDISDSNELIRVRSARSDRRKAKLDKLEEIAGDSEYREARIRAEEERQETSGVWGVLHGMSAHRQILTPWYILILLLTVLQMLRMNYFIATIGSQYRYMLGSEEASAINHFFDAALPMGGVLSTPLIGLVLNNLSVPTTFGLLTSFTVAIGVFNCVPSIWAGYMTVLPLSSSGRCITRPSRNNALHAASSEGHQEIIRLLLSKGADVNAQGEYYSNALFAASSGGHQEIVGLLLNTGADVNAHGGYYGNALQAASSGGHQEIAALLQKNGAITSSKRPGSRAPSNPVKKPRLSGP</sequence>
<accession>A0ACA9U9N1</accession>
<gene>
    <name evidence="1" type="ORF">CRV2_00019382</name>
</gene>
<evidence type="ECO:0000313" key="2">
    <source>
        <dbReference type="Proteomes" id="UP000836387"/>
    </source>
</evidence>
<reference evidence="1" key="1">
    <citation type="submission" date="2020-04" db="EMBL/GenBank/DDBJ databases">
        <authorList>
            <person name="Broberg M."/>
        </authorList>
    </citation>
    <scope>NUCLEOTIDE SEQUENCE</scope>
</reference>
<dbReference type="EMBL" id="CADEHS020000134">
    <property type="protein sequence ID" value="CAG9950051.1"/>
    <property type="molecule type" value="Genomic_DNA"/>
</dbReference>